<keyword evidence="9" id="KW-1185">Reference proteome</keyword>
<dbReference type="PANTHER" id="PTHR23513:SF6">
    <property type="entry name" value="MAJOR FACILITATOR SUPERFAMILY ASSOCIATED DOMAIN-CONTAINING PROTEIN"/>
    <property type="match status" value="1"/>
</dbReference>
<feature type="transmembrane region" description="Helical" evidence="7">
    <location>
        <begin position="361"/>
        <end position="377"/>
    </location>
</feature>
<reference evidence="8 9" key="1">
    <citation type="submission" date="2021-01" db="EMBL/GenBank/DDBJ databases">
        <title>Whole genome shotgun sequence of Verrucosispora andamanensis NBRC 109075.</title>
        <authorList>
            <person name="Komaki H."/>
            <person name="Tamura T."/>
        </authorList>
    </citation>
    <scope>NUCLEOTIDE SEQUENCE [LARGE SCALE GENOMIC DNA]</scope>
    <source>
        <strain evidence="8 9">NBRC 109075</strain>
    </source>
</reference>
<comment type="caution">
    <text evidence="8">The sequence shown here is derived from an EMBL/GenBank/DDBJ whole genome shotgun (WGS) entry which is preliminary data.</text>
</comment>
<evidence type="ECO:0000313" key="8">
    <source>
        <dbReference type="EMBL" id="GIJ12575.1"/>
    </source>
</evidence>
<dbReference type="EMBL" id="BOOZ01000056">
    <property type="protein sequence ID" value="GIJ12575.1"/>
    <property type="molecule type" value="Genomic_DNA"/>
</dbReference>
<accession>A0ABQ4I3W2</accession>
<dbReference type="PANTHER" id="PTHR23513">
    <property type="entry name" value="INTEGRAL MEMBRANE EFFLUX PROTEIN-RELATED"/>
    <property type="match status" value="1"/>
</dbReference>
<protein>
    <submittedName>
        <fullName evidence="8">MFS transporter</fullName>
    </submittedName>
</protein>
<evidence type="ECO:0000256" key="6">
    <source>
        <dbReference type="SAM" id="MobiDB-lite"/>
    </source>
</evidence>
<feature type="transmembrane region" description="Helical" evidence="7">
    <location>
        <begin position="331"/>
        <end position="355"/>
    </location>
</feature>
<evidence type="ECO:0000256" key="3">
    <source>
        <dbReference type="ARBA" id="ARBA00022692"/>
    </source>
</evidence>
<dbReference type="Pfam" id="PF07690">
    <property type="entry name" value="MFS_1"/>
    <property type="match status" value="1"/>
</dbReference>
<keyword evidence="4 7" id="KW-1133">Transmembrane helix</keyword>
<dbReference type="Gene3D" id="1.20.1250.20">
    <property type="entry name" value="MFS general substrate transporter like domains"/>
    <property type="match status" value="2"/>
</dbReference>
<dbReference type="RefSeq" id="WP_204014256.1">
    <property type="nucleotide sequence ID" value="NZ_BOOZ01000056.1"/>
</dbReference>
<dbReference type="InterPro" id="IPR011701">
    <property type="entry name" value="MFS"/>
</dbReference>
<keyword evidence="3 7" id="KW-0812">Transmembrane</keyword>
<organism evidence="8 9">
    <name type="scientific">Micromonospora andamanensis</name>
    <dbReference type="NCBI Taxonomy" id="1287068"/>
    <lineage>
        <taxon>Bacteria</taxon>
        <taxon>Bacillati</taxon>
        <taxon>Actinomycetota</taxon>
        <taxon>Actinomycetes</taxon>
        <taxon>Micromonosporales</taxon>
        <taxon>Micromonosporaceae</taxon>
        <taxon>Micromonospora</taxon>
    </lineage>
</organism>
<evidence type="ECO:0000256" key="1">
    <source>
        <dbReference type="ARBA" id="ARBA00004651"/>
    </source>
</evidence>
<keyword evidence="2" id="KW-1003">Cell membrane</keyword>
<feature type="region of interest" description="Disordered" evidence="6">
    <location>
        <begin position="386"/>
        <end position="405"/>
    </location>
</feature>
<keyword evidence="5 7" id="KW-0472">Membrane</keyword>
<evidence type="ECO:0000256" key="5">
    <source>
        <dbReference type="ARBA" id="ARBA00023136"/>
    </source>
</evidence>
<evidence type="ECO:0000256" key="7">
    <source>
        <dbReference type="SAM" id="Phobius"/>
    </source>
</evidence>
<name>A0ABQ4I3W2_9ACTN</name>
<feature type="transmembrane region" description="Helical" evidence="7">
    <location>
        <begin position="212"/>
        <end position="231"/>
    </location>
</feature>
<comment type="subcellular location">
    <subcellularLocation>
        <location evidence="1">Cell membrane</location>
        <topology evidence="1">Multi-pass membrane protein</topology>
    </subcellularLocation>
</comment>
<dbReference type="InterPro" id="IPR036259">
    <property type="entry name" value="MFS_trans_sf"/>
</dbReference>
<evidence type="ECO:0000256" key="2">
    <source>
        <dbReference type="ARBA" id="ARBA00022475"/>
    </source>
</evidence>
<sequence length="405" mass="40827">MRRNAILFVAVSLLSGLGGSAMALVAGIWILDLTGSPGLAALAGLCGYAPTLAGPWLGIVVDRLPRRPVVVVANLTVAATLPSLLAVRGPDQVWLLFCVATVYGIAYVIVDAGESALLPAALSPVDLARVNGWRSSAQEGVKLVAPLAGAGLYAWQGGHLVALLAALLPALAAAGYTALRLTRPPTTVASHDRGVRAGLTVLVGSASIRRPVMLAGVAIGMSGFTTAAGYAVVTDTLGRPATFLGVLLSAQGAGSVAGGLVVGRMIARFGPTAVGLTGAGLFAVSCLIRCLPWWPGVVTASVLAGLGLPWALVAAVTAVQTHSPDALLGRVAATANTLMFGPIAATTPLGSAAVLLGPRPPLVLAAAVCLTACALTWRRRRDRSPAAPLPRVVRSSGDDVASRNA</sequence>
<dbReference type="CDD" id="cd06173">
    <property type="entry name" value="MFS_MefA_like"/>
    <property type="match status" value="1"/>
</dbReference>
<dbReference type="Proteomes" id="UP000647017">
    <property type="component" value="Unassembled WGS sequence"/>
</dbReference>
<feature type="transmembrane region" description="Helical" evidence="7">
    <location>
        <begin position="93"/>
        <end position="110"/>
    </location>
</feature>
<dbReference type="SUPFAM" id="SSF103473">
    <property type="entry name" value="MFS general substrate transporter"/>
    <property type="match status" value="1"/>
</dbReference>
<feature type="transmembrane region" description="Helical" evidence="7">
    <location>
        <begin position="243"/>
        <end position="262"/>
    </location>
</feature>
<feature type="transmembrane region" description="Helical" evidence="7">
    <location>
        <begin position="274"/>
        <end position="294"/>
    </location>
</feature>
<feature type="transmembrane region" description="Helical" evidence="7">
    <location>
        <begin position="300"/>
        <end position="319"/>
    </location>
</feature>
<proteinExistence type="predicted"/>
<feature type="transmembrane region" description="Helical" evidence="7">
    <location>
        <begin position="39"/>
        <end position="61"/>
    </location>
</feature>
<gene>
    <name evidence="8" type="ORF">Van01_57890</name>
</gene>
<evidence type="ECO:0000256" key="4">
    <source>
        <dbReference type="ARBA" id="ARBA00022989"/>
    </source>
</evidence>
<evidence type="ECO:0000313" key="9">
    <source>
        <dbReference type="Proteomes" id="UP000647017"/>
    </source>
</evidence>
<feature type="compositionally biased region" description="Basic and acidic residues" evidence="6">
    <location>
        <begin position="396"/>
        <end position="405"/>
    </location>
</feature>